<feature type="transmembrane region" description="Helical" evidence="8">
    <location>
        <begin position="74"/>
        <end position="95"/>
    </location>
</feature>
<evidence type="ECO:0000313" key="9">
    <source>
        <dbReference type="EMBL" id="XDS46589.1"/>
    </source>
</evidence>
<dbReference type="PANTHER" id="PTHR30472:SF24">
    <property type="entry name" value="FERRIC ENTEROBACTIN TRANSPORT SYSTEM PERMEASE PROTEIN FEPG"/>
    <property type="match status" value="1"/>
</dbReference>
<evidence type="ECO:0000256" key="3">
    <source>
        <dbReference type="ARBA" id="ARBA00022448"/>
    </source>
</evidence>
<feature type="transmembrane region" description="Helical" evidence="8">
    <location>
        <begin position="289"/>
        <end position="309"/>
    </location>
</feature>
<sequence>MNGTYGGQTLGTRRSSQRAVSVMSALLILAFALLYSDIVFGDSTYSFSDVVNVMAGHAPSGITFVIGELRLPRALTAFACGALFGMAGASFQRLLHNPLASPDIIGITEGANTAAVFGIVVLGISGLQLSAFAILGGLATAIVVALLTFHHGFAPQRLVLIGIAVGAMLNAISSWMLVRADQWDIQSASRWLTGSLADADWTYAIITIIALTIGCALVMPLSRQLDMLRLGDGIAAGLGIRVGLARAAIVVVAVLMLSIATSAVGPIAFVSFLAGPIAVRLIRSGSSAIVTSGLVGSCLVLGSDIIAQHATGTQFPVGVVTSVVGGPVLVILMYFSMRKESQL</sequence>
<keyword evidence="4" id="KW-1003">Cell membrane</keyword>
<dbReference type="Pfam" id="PF01032">
    <property type="entry name" value="FecCD"/>
    <property type="match status" value="1"/>
</dbReference>
<evidence type="ECO:0000256" key="8">
    <source>
        <dbReference type="SAM" id="Phobius"/>
    </source>
</evidence>
<evidence type="ECO:0000313" key="11">
    <source>
        <dbReference type="EMBL" id="XDS49934.1"/>
    </source>
</evidence>
<feature type="transmembrane region" description="Helical" evidence="8">
    <location>
        <begin position="315"/>
        <end position="335"/>
    </location>
</feature>
<keyword evidence="3" id="KW-0813">Transport</keyword>
<feature type="transmembrane region" description="Helical" evidence="8">
    <location>
        <begin position="20"/>
        <end position="38"/>
    </location>
</feature>
<feature type="transmembrane region" description="Helical" evidence="8">
    <location>
        <begin position="115"/>
        <end position="146"/>
    </location>
</feature>
<accession>A0AB39ULR6</accession>
<reference evidence="11" key="1">
    <citation type="submission" date="2023-07" db="EMBL/GenBank/DDBJ databases">
        <title>Bifidobacterium aquikefiriaerophilum sp. nov. and Bifidobacterium eccum sp. nov., isolated from water kefir.</title>
        <authorList>
            <person name="Breselge S."/>
            <person name="Bellassi P."/>
            <person name="Barcenilla C."/>
            <person name="Alvarez-Ordonez A."/>
            <person name="Morelli L."/>
            <person name="Cotter P.D."/>
        </authorList>
    </citation>
    <scope>NUCLEOTIDE SEQUENCE</scope>
    <source>
        <strain evidence="11">WK012_4_13</strain>
        <strain evidence="10">WK013_4_14</strain>
        <strain evidence="9">WK048_4_13</strain>
    </source>
</reference>
<name>A0AB39ULR6_9BIFI</name>
<dbReference type="InterPro" id="IPR000522">
    <property type="entry name" value="ABC_transptr_permease_BtuC"/>
</dbReference>
<dbReference type="SUPFAM" id="SSF81345">
    <property type="entry name" value="ABC transporter involved in vitamin B12 uptake, BtuC"/>
    <property type="match status" value="1"/>
</dbReference>
<dbReference type="AlphaFoldDB" id="A0AB39ULR6"/>
<evidence type="ECO:0000256" key="6">
    <source>
        <dbReference type="ARBA" id="ARBA00022989"/>
    </source>
</evidence>
<feature type="transmembrane region" description="Helical" evidence="8">
    <location>
        <begin position="158"/>
        <end position="178"/>
    </location>
</feature>
<feature type="transmembrane region" description="Helical" evidence="8">
    <location>
        <begin position="201"/>
        <end position="221"/>
    </location>
</feature>
<evidence type="ECO:0000256" key="5">
    <source>
        <dbReference type="ARBA" id="ARBA00022692"/>
    </source>
</evidence>
<evidence type="ECO:0000256" key="1">
    <source>
        <dbReference type="ARBA" id="ARBA00004651"/>
    </source>
</evidence>
<dbReference type="GO" id="GO:0033214">
    <property type="term" value="P:siderophore-iron import into cell"/>
    <property type="evidence" value="ECO:0007669"/>
    <property type="project" value="TreeGrafter"/>
</dbReference>
<dbReference type="CDD" id="cd06550">
    <property type="entry name" value="TM_ABC_iron-siderophores_like"/>
    <property type="match status" value="1"/>
</dbReference>
<comment type="subcellular location">
    <subcellularLocation>
        <location evidence="1">Cell membrane</location>
        <topology evidence="1">Multi-pass membrane protein</topology>
    </subcellularLocation>
</comment>
<evidence type="ECO:0000313" key="10">
    <source>
        <dbReference type="EMBL" id="XDS48707.1"/>
    </source>
</evidence>
<evidence type="ECO:0000256" key="2">
    <source>
        <dbReference type="ARBA" id="ARBA00007935"/>
    </source>
</evidence>
<dbReference type="InterPro" id="IPR037294">
    <property type="entry name" value="ABC_BtuC-like"/>
</dbReference>
<organism evidence="11">
    <name type="scientific">Bifidobacterium fermentum</name>
    <dbReference type="NCBI Taxonomy" id="3059035"/>
    <lineage>
        <taxon>Bacteria</taxon>
        <taxon>Bacillati</taxon>
        <taxon>Actinomycetota</taxon>
        <taxon>Actinomycetes</taxon>
        <taxon>Bifidobacteriales</taxon>
        <taxon>Bifidobacteriaceae</taxon>
        <taxon>Bifidobacterium</taxon>
    </lineage>
</organism>
<dbReference type="RefSeq" id="WP_369340905.1">
    <property type="nucleotide sequence ID" value="NZ_CP129675.1"/>
</dbReference>
<protein>
    <submittedName>
        <fullName evidence="11">Iron chelate uptake ABC transporter family permease subunit</fullName>
    </submittedName>
</protein>
<dbReference type="Gene3D" id="1.10.3470.10">
    <property type="entry name" value="ABC transporter involved in vitamin B12 uptake, BtuC"/>
    <property type="match status" value="1"/>
</dbReference>
<proteinExistence type="inferred from homology"/>
<dbReference type="EMBL" id="CP129683">
    <property type="protein sequence ID" value="XDS49934.1"/>
    <property type="molecule type" value="Genomic_DNA"/>
</dbReference>
<dbReference type="GO" id="GO:0022857">
    <property type="term" value="F:transmembrane transporter activity"/>
    <property type="evidence" value="ECO:0007669"/>
    <property type="project" value="InterPro"/>
</dbReference>
<evidence type="ECO:0000256" key="4">
    <source>
        <dbReference type="ARBA" id="ARBA00022475"/>
    </source>
</evidence>
<gene>
    <name evidence="11" type="ORF">QN062_05840</name>
    <name evidence="10" type="ORF">QN216_00035</name>
    <name evidence="9" type="ORF">QN217_10815</name>
</gene>
<keyword evidence="6 8" id="KW-1133">Transmembrane helix</keyword>
<dbReference type="EMBL" id="CP129675">
    <property type="protein sequence ID" value="XDS46589.1"/>
    <property type="molecule type" value="Genomic_DNA"/>
</dbReference>
<keyword evidence="7 8" id="KW-0472">Membrane</keyword>
<dbReference type="KEGG" id="bfk:QN062_05840"/>
<dbReference type="PANTHER" id="PTHR30472">
    <property type="entry name" value="FERRIC ENTEROBACTIN TRANSPORT SYSTEM PERMEASE PROTEIN"/>
    <property type="match status" value="1"/>
</dbReference>
<evidence type="ECO:0000256" key="7">
    <source>
        <dbReference type="ARBA" id="ARBA00023136"/>
    </source>
</evidence>
<comment type="similarity">
    <text evidence="2">Belongs to the binding-protein-dependent transport system permease family. FecCD subfamily.</text>
</comment>
<keyword evidence="5 8" id="KW-0812">Transmembrane</keyword>
<dbReference type="GO" id="GO:0005886">
    <property type="term" value="C:plasma membrane"/>
    <property type="evidence" value="ECO:0007669"/>
    <property type="project" value="UniProtKB-SubCell"/>
</dbReference>
<dbReference type="EMBL" id="CP129682">
    <property type="protein sequence ID" value="XDS48707.1"/>
    <property type="molecule type" value="Genomic_DNA"/>
</dbReference>